<dbReference type="Gene3D" id="3.90.1150.10">
    <property type="entry name" value="Aspartate Aminotransferase, domain 1"/>
    <property type="match status" value="2"/>
</dbReference>
<evidence type="ECO:0000256" key="7">
    <source>
        <dbReference type="ARBA" id="ARBA00049026"/>
    </source>
</evidence>
<comment type="similarity">
    <text evidence="3 8">Belongs to the GcvP family.</text>
</comment>
<dbReference type="HAMAP" id="MF_00711">
    <property type="entry name" value="GcvP"/>
    <property type="match status" value="1"/>
</dbReference>
<dbReference type="GO" id="GO:0004375">
    <property type="term" value="F:glycine dehydrogenase (decarboxylating) activity"/>
    <property type="evidence" value="ECO:0007669"/>
    <property type="project" value="UniProtKB-EC"/>
</dbReference>
<dbReference type="InterPro" id="IPR015424">
    <property type="entry name" value="PyrdxlP-dep_Trfase"/>
</dbReference>
<evidence type="ECO:0000256" key="9">
    <source>
        <dbReference type="PIRSR" id="PIRSR603437-50"/>
    </source>
</evidence>
<protein>
    <recommendedName>
        <fullName evidence="8">Glycine dehydrogenase (decarboxylating)</fullName>
        <ecNumber evidence="8">1.4.4.2</ecNumber>
    </recommendedName>
    <alternativeName>
        <fullName evidence="8">Glycine cleavage system P-protein</fullName>
    </alternativeName>
    <alternativeName>
        <fullName evidence="8">Glycine decarboxylase</fullName>
    </alternativeName>
    <alternativeName>
        <fullName evidence="8">Glycine dehydrogenase (aminomethyl-transferring)</fullName>
    </alternativeName>
</protein>
<dbReference type="FunFam" id="3.40.640.10:FF:000007">
    <property type="entry name" value="glycine dehydrogenase (Decarboxylating), mitochondrial"/>
    <property type="match status" value="1"/>
</dbReference>
<dbReference type="InterPro" id="IPR015422">
    <property type="entry name" value="PyrdxlP-dep_Trfase_small"/>
</dbReference>
<feature type="domain" description="Glycine dehydrogenase C-terminal" evidence="11">
    <location>
        <begin position="768"/>
        <end position="889"/>
    </location>
</feature>
<dbReference type="GO" id="GO:0030170">
    <property type="term" value="F:pyridoxal phosphate binding"/>
    <property type="evidence" value="ECO:0007669"/>
    <property type="project" value="TreeGrafter"/>
</dbReference>
<evidence type="ECO:0000256" key="2">
    <source>
        <dbReference type="ARBA" id="ARBA00003788"/>
    </source>
</evidence>
<dbReference type="Pfam" id="PF02347">
    <property type="entry name" value="GDC-P"/>
    <property type="match status" value="2"/>
</dbReference>
<feature type="domain" description="Glycine cleavage system P-protein N-terminal" evidence="10">
    <location>
        <begin position="468"/>
        <end position="727"/>
    </location>
</feature>
<evidence type="ECO:0000313" key="12">
    <source>
        <dbReference type="EMBL" id="XDV72622.1"/>
    </source>
</evidence>
<dbReference type="NCBIfam" id="TIGR00461">
    <property type="entry name" value="gcvP"/>
    <property type="match status" value="1"/>
</dbReference>
<evidence type="ECO:0000256" key="1">
    <source>
        <dbReference type="ARBA" id="ARBA00001933"/>
    </source>
</evidence>
<feature type="domain" description="Glycine cleavage system P-protein N-terminal" evidence="10">
    <location>
        <begin position="12"/>
        <end position="440"/>
    </location>
</feature>
<dbReference type="InterPro" id="IPR049316">
    <property type="entry name" value="GDC-P_C"/>
</dbReference>
<name>A0AB39YV88_9MICC</name>
<dbReference type="FunFam" id="3.40.640.10:FF:000005">
    <property type="entry name" value="Glycine dehydrogenase (decarboxylating), mitochondrial"/>
    <property type="match status" value="1"/>
</dbReference>
<reference evidence="12" key="1">
    <citation type="submission" date="2024-07" db="EMBL/GenBank/DDBJ databases">
        <authorList>
            <person name="Li J."/>
            <person name="Wei H."/>
            <person name="Ma J."/>
        </authorList>
    </citation>
    <scope>NUCLEOTIDE SEQUENCE</scope>
    <source>
        <strain evidence="12">AMU7</strain>
    </source>
</reference>
<feature type="modified residue" description="N6-(pyridoxal phosphate)lysine" evidence="8 9">
    <location>
        <position position="698"/>
    </location>
</feature>
<evidence type="ECO:0000256" key="8">
    <source>
        <dbReference type="HAMAP-Rule" id="MF_00711"/>
    </source>
</evidence>
<dbReference type="Pfam" id="PF21478">
    <property type="entry name" value="GcvP2_C"/>
    <property type="match status" value="1"/>
</dbReference>
<dbReference type="GO" id="GO:0019464">
    <property type="term" value="P:glycine decarboxylation via glycine cleavage system"/>
    <property type="evidence" value="ECO:0007669"/>
    <property type="project" value="UniProtKB-UniRule"/>
</dbReference>
<comment type="catalytic activity">
    <reaction evidence="7 8">
        <text>N(6)-[(R)-lipoyl]-L-lysyl-[glycine-cleavage complex H protein] + glycine + H(+) = N(6)-[(R)-S(8)-aminomethyldihydrolipoyl]-L-lysyl-[glycine-cleavage complex H protein] + CO2</text>
        <dbReference type="Rhea" id="RHEA:24304"/>
        <dbReference type="Rhea" id="RHEA-COMP:10494"/>
        <dbReference type="Rhea" id="RHEA-COMP:10495"/>
        <dbReference type="ChEBI" id="CHEBI:15378"/>
        <dbReference type="ChEBI" id="CHEBI:16526"/>
        <dbReference type="ChEBI" id="CHEBI:57305"/>
        <dbReference type="ChEBI" id="CHEBI:83099"/>
        <dbReference type="ChEBI" id="CHEBI:83143"/>
        <dbReference type="EC" id="1.4.4.2"/>
    </reaction>
</comment>
<sequence length="948" mass="100795">MTVSSASTTFVDRHIGARRQADIETMLKSVGYDTVDSLVDTAVPNDIRQDVALTLQNALSEVEVLAELRKLASKNKTAVQMIGQGYFDTVTPPVIRRNILESPAWYTAYTPYQPEISQGRLEALLNFQTMVQDLVGLPIANASLLDEATAVAEAVLMMRRANKSAGARDGKTVLDADCLPQTIAIVKGRAEALGFEVEVADLSLGLPEGDINGVVLQQPGVSGRVFDHSAVIAEAKERGALVTVAADLLSLTLITPPGEQGADIAVGSAQRLGVPLFFGGPHAAYMAVQKGLERSMPGRLVGVSKDDAGVPAYRLALQTREQHIRREKATSNICTAQALLAIVASMYAVYHGPEGLKAIAETAHGHARTLAASLKAAGVEVLHGSFFDTITVRVPGKAGEIVAAAEAKGINLRGVDADTVGISVDETTTSEIVGGLLDVFGASVSEAAEGFALEASVERTSDFMQHPVFNTHRSETQLLRYIRKLSDRDLALDRTMIPLGSCTMKLNATAEMEAISWPEFASIHPFAPDSQTEGWRELITDLEAQLTEITGYDQVSIQPNAGSQGELAGLLAIRGYHLSRGDEQRNVCLIPASAHGTNAASAVLAGMKVVVVATAPDGTIDHVDLKNKIEAHRDALSAIMITYPSTHGVYDADVREVCDAIHEAGGQVYIDGANLNALVGLAQPGKFGGDVSHLNLHKTFCIPHGGGGPGVGPVAAKAHLAPFMPGDAASWTEGNDVPISASRFGSAGVLPISWAYVKLMGGQGLTEATKSALLAANYIASRLNDHFPVLYTGEGGLVAHECILDLRELTAKTGVTAEDVAKRLIDFGFHAPTLAFPVAGTLMVEPTESEDLVEIDRFIEAMITIRKEIDQVAHGEFTVENSPLRKAPHTAAAVVSSDWDRAYPREQAAFPVHHLKQDKYFPPVGRIDGAAGDRNLVCSCPPIEDFEN</sequence>
<evidence type="ECO:0000259" key="10">
    <source>
        <dbReference type="Pfam" id="PF02347"/>
    </source>
</evidence>
<dbReference type="RefSeq" id="WP_369746116.1">
    <property type="nucleotide sequence ID" value="NZ_CP165735.1"/>
</dbReference>
<dbReference type="SUPFAM" id="SSF53383">
    <property type="entry name" value="PLP-dependent transferases"/>
    <property type="match status" value="2"/>
</dbReference>
<evidence type="ECO:0000259" key="11">
    <source>
        <dbReference type="Pfam" id="PF21478"/>
    </source>
</evidence>
<organism evidence="12">
    <name type="scientific">Paenarthrobacter sp. AMU7</name>
    <dbReference type="NCBI Taxonomy" id="3162492"/>
    <lineage>
        <taxon>Bacteria</taxon>
        <taxon>Bacillati</taxon>
        <taxon>Actinomycetota</taxon>
        <taxon>Actinomycetes</taxon>
        <taxon>Micrococcales</taxon>
        <taxon>Micrococcaceae</taxon>
        <taxon>Paenarthrobacter</taxon>
    </lineage>
</organism>
<dbReference type="AlphaFoldDB" id="A0AB39YV88"/>
<dbReference type="GO" id="GO:0005829">
    <property type="term" value="C:cytosol"/>
    <property type="evidence" value="ECO:0007669"/>
    <property type="project" value="TreeGrafter"/>
</dbReference>
<comment type="subunit">
    <text evidence="4 8">The glycine cleavage system is composed of four proteins: P, T, L and H.</text>
</comment>
<proteinExistence type="inferred from homology"/>
<dbReference type="EMBL" id="CP165735">
    <property type="protein sequence ID" value="XDV72622.1"/>
    <property type="molecule type" value="Genomic_DNA"/>
</dbReference>
<dbReference type="Gene3D" id="3.40.640.10">
    <property type="entry name" value="Type I PLP-dependent aspartate aminotransferase-like (Major domain)"/>
    <property type="match status" value="2"/>
</dbReference>
<dbReference type="PANTHER" id="PTHR11773">
    <property type="entry name" value="GLYCINE DEHYDROGENASE, DECARBOXYLATING"/>
    <property type="match status" value="1"/>
</dbReference>
<keyword evidence="5 8" id="KW-0663">Pyridoxal phosphate</keyword>
<dbReference type="GO" id="GO:0005960">
    <property type="term" value="C:glycine cleavage complex"/>
    <property type="evidence" value="ECO:0007669"/>
    <property type="project" value="TreeGrafter"/>
</dbReference>
<comment type="cofactor">
    <cofactor evidence="1 8 9">
        <name>pyridoxal 5'-phosphate</name>
        <dbReference type="ChEBI" id="CHEBI:597326"/>
    </cofactor>
</comment>
<dbReference type="InterPro" id="IPR015421">
    <property type="entry name" value="PyrdxlP-dep_Trfase_major"/>
</dbReference>
<evidence type="ECO:0000256" key="3">
    <source>
        <dbReference type="ARBA" id="ARBA00010756"/>
    </source>
</evidence>
<dbReference type="EC" id="1.4.4.2" evidence="8"/>
<comment type="function">
    <text evidence="2 8">The glycine cleavage system catalyzes the degradation of glycine. The P protein binds the alpha-amino group of glycine through its pyridoxal phosphate cofactor; CO(2) is released and the remaining methylamine moiety is then transferred to the lipoamide cofactor of the H protein.</text>
</comment>
<evidence type="ECO:0000256" key="4">
    <source>
        <dbReference type="ARBA" id="ARBA00011690"/>
    </source>
</evidence>
<evidence type="ECO:0000256" key="5">
    <source>
        <dbReference type="ARBA" id="ARBA00022898"/>
    </source>
</evidence>
<gene>
    <name evidence="8 12" type="primary">gcvP</name>
    <name evidence="12" type="ORF">ABQM86_05515</name>
</gene>
<dbReference type="InterPro" id="IPR049315">
    <property type="entry name" value="GDC-P_N"/>
</dbReference>
<accession>A0AB39YV88</accession>
<keyword evidence="6 8" id="KW-0560">Oxidoreductase</keyword>
<dbReference type="InterPro" id="IPR020581">
    <property type="entry name" value="GDC_P"/>
</dbReference>
<dbReference type="GO" id="GO:0016594">
    <property type="term" value="F:glycine binding"/>
    <property type="evidence" value="ECO:0007669"/>
    <property type="project" value="TreeGrafter"/>
</dbReference>
<dbReference type="InterPro" id="IPR003437">
    <property type="entry name" value="GcvP"/>
</dbReference>
<dbReference type="CDD" id="cd00613">
    <property type="entry name" value="GDC-P"/>
    <property type="match status" value="1"/>
</dbReference>
<evidence type="ECO:0000256" key="6">
    <source>
        <dbReference type="ARBA" id="ARBA00023002"/>
    </source>
</evidence>
<dbReference type="PANTHER" id="PTHR11773:SF1">
    <property type="entry name" value="GLYCINE DEHYDROGENASE (DECARBOXYLATING), MITOCHONDRIAL"/>
    <property type="match status" value="1"/>
</dbReference>